<keyword evidence="2" id="KW-1185">Reference proteome</keyword>
<dbReference type="Proteomes" id="UP000681341">
    <property type="component" value="Unassembled WGS sequence"/>
</dbReference>
<evidence type="ECO:0008006" key="3">
    <source>
        <dbReference type="Google" id="ProtNLM"/>
    </source>
</evidence>
<name>A0ABS3UD16_9ACTN</name>
<protein>
    <recommendedName>
        <fullName evidence="3">Flp pilus-assembly TadG-like N-terminal domain-containing protein</fullName>
    </recommendedName>
</protein>
<evidence type="ECO:0000313" key="2">
    <source>
        <dbReference type="Proteomes" id="UP000681341"/>
    </source>
</evidence>
<gene>
    <name evidence="1" type="ORF">J5V16_22720</name>
</gene>
<sequence length="215" mass="22473">MFSNLSAQWRRRLRVAVVVWAVLLVALAFAGSRATVREQVDAAEARGLLDAVIGEAAAGFTGAAVLAVGPLTWEACDVTPVRAGLSLERTLQVSGATVDDVEALADRFAMRVLTSEADGASWSGETADFIDVRITAPAADPPGGRWAEPVAVQAISGCRPLEAPVGSFTPDPPAEATETWTYGSIDCPGGERLSSWTEPVEAQPLRVHETTGGCA</sequence>
<reference evidence="1 2" key="1">
    <citation type="submission" date="2021-03" db="EMBL/GenBank/DDBJ databases">
        <title>Glycomyces sp. nov., a novel actinomycete isolated from soil.</title>
        <authorList>
            <person name="Yang X."/>
            <person name="Xu X."/>
        </authorList>
    </citation>
    <scope>NUCLEOTIDE SEQUENCE [LARGE SCALE GENOMIC DNA]</scope>
    <source>
        <strain evidence="1 2">NEAU-S30</strain>
    </source>
</reference>
<dbReference type="EMBL" id="JAGFNP010000016">
    <property type="protein sequence ID" value="MBO3735648.1"/>
    <property type="molecule type" value="Genomic_DNA"/>
</dbReference>
<evidence type="ECO:0000313" key="1">
    <source>
        <dbReference type="EMBL" id="MBO3735648.1"/>
    </source>
</evidence>
<organism evidence="1 2">
    <name type="scientific">Glycomyces niveus</name>
    <dbReference type="NCBI Taxonomy" id="2820287"/>
    <lineage>
        <taxon>Bacteria</taxon>
        <taxon>Bacillati</taxon>
        <taxon>Actinomycetota</taxon>
        <taxon>Actinomycetes</taxon>
        <taxon>Glycomycetales</taxon>
        <taxon>Glycomycetaceae</taxon>
        <taxon>Glycomyces</taxon>
    </lineage>
</organism>
<accession>A0ABS3UD16</accession>
<comment type="caution">
    <text evidence="1">The sequence shown here is derived from an EMBL/GenBank/DDBJ whole genome shotgun (WGS) entry which is preliminary data.</text>
</comment>
<dbReference type="RefSeq" id="WP_208499386.1">
    <property type="nucleotide sequence ID" value="NZ_JAGFNP010000016.1"/>
</dbReference>
<proteinExistence type="predicted"/>